<accession>A0AAD5EEP1</accession>
<comment type="caution">
    <text evidence="1">The sequence shown here is derived from an EMBL/GenBank/DDBJ whole genome shotgun (WGS) entry which is preliminary data.</text>
</comment>
<dbReference type="AlphaFoldDB" id="A0AAD5EEP1"/>
<evidence type="ECO:0000313" key="2">
    <source>
        <dbReference type="Proteomes" id="UP001206595"/>
    </source>
</evidence>
<proteinExistence type="predicted"/>
<name>A0AAD5EEP1_UMBRA</name>
<keyword evidence="2" id="KW-1185">Reference proteome</keyword>
<reference evidence="1" key="1">
    <citation type="submission" date="2021-06" db="EMBL/GenBank/DDBJ databases">
        <authorList>
            <consortium name="DOE Joint Genome Institute"/>
            <person name="Mondo S.J."/>
            <person name="Amses K.R."/>
            <person name="Simmons D.R."/>
            <person name="Longcore J.E."/>
            <person name="Seto K."/>
            <person name="Alves G.H."/>
            <person name="Bonds A.E."/>
            <person name="Quandt C.A."/>
            <person name="Davis W.J."/>
            <person name="Chang Y."/>
            <person name="Letcher P.M."/>
            <person name="Powell M.J."/>
            <person name="Kuo A."/>
            <person name="Labutti K."/>
            <person name="Pangilinan J."/>
            <person name="Andreopoulos W."/>
            <person name="Tritt A."/>
            <person name="Riley R."/>
            <person name="Hundley H."/>
            <person name="Johnson J."/>
            <person name="Lipzen A."/>
            <person name="Barry K."/>
            <person name="Berbee M.L."/>
            <person name="Buchler N.E."/>
            <person name="Grigoriev I.V."/>
            <person name="Spatafora J.W."/>
            <person name="Stajich J.E."/>
            <person name="James T.Y."/>
        </authorList>
    </citation>
    <scope>NUCLEOTIDE SEQUENCE</scope>
    <source>
        <strain evidence="1">AG</strain>
    </source>
</reference>
<dbReference type="RefSeq" id="XP_051447505.1">
    <property type="nucleotide sequence ID" value="XM_051586739.1"/>
</dbReference>
<sequence length="130" mass="14329">MIGTLAPLLRSFFMLPLQKSKRFVRSPTDVARSPSLHAILLSAFHASQLREAKGGLYSTFLSFLIIFSLLSYGFNGALSHSVAVPGHGRCASLLGSSEPWFDGQLWRTRHTDGQNTYECLLLAVQRKACS</sequence>
<dbReference type="GeneID" id="75912087"/>
<dbReference type="Proteomes" id="UP001206595">
    <property type="component" value="Unassembled WGS sequence"/>
</dbReference>
<dbReference type="EMBL" id="MU620900">
    <property type="protein sequence ID" value="KAI8582501.1"/>
    <property type="molecule type" value="Genomic_DNA"/>
</dbReference>
<evidence type="ECO:0000313" key="1">
    <source>
        <dbReference type="EMBL" id="KAI8582501.1"/>
    </source>
</evidence>
<organism evidence="1 2">
    <name type="scientific">Umbelopsis ramanniana AG</name>
    <dbReference type="NCBI Taxonomy" id="1314678"/>
    <lineage>
        <taxon>Eukaryota</taxon>
        <taxon>Fungi</taxon>
        <taxon>Fungi incertae sedis</taxon>
        <taxon>Mucoromycota</taxon>
        <taxon>Mucoromycotina</taxon>
        <taxon>Umbelopsidomycetes</taxon>
        <taxon>Umbelopsidales</taxon>
        <taxon>Umbelopsidaceae</taxon>
        <taxon>Umbelopsis</taxon>
    </lineage>
</organism>
<reference evidence="1" key="2">
    <citation type="journal article" date="2022" name="Proc. Natl. Acad. Sci. U.S.A.">
        <title>Diploid-dominant life cycles characterize the early evolution of Fungi.</title>
        <authorList>
            <person name="Amses K.R."/>
            <person name="Simmons D.R."/>
            <person name="Longcore J.E."/>
            <person name="Mondo S.J."/>
            <person name="Seto K."/>
            <person name="Jeronimo G.H."/>
            <person name="Bonds A.E."/>
            <person name="Quandt C.A."/>
            <person name="Davis W.J."/>
            <person name="Chang Y."/>
            <person name="Federici B.A."/>
            <person name="Kuo A."/>
            <person name="LaButti K."/>
            <person name="Pangilinan J."/>
            <person name="Andreopoulos W."/>
            <person name="Tritt A."/>
            <person name="Riley R."/>
            <person name="Hundley H."/>
            <person name="Johnson J."/>
            <person name="Lipzen A."/>
            <person name="Barry K."/>
            <person name="Lang B.F."/>
            <person name="Cuomo C.A."/>
            <person name="Buchler N.E."/>
            <person name="Grigoriev I.V."/>
            <person name="Spatafora J.W."/>
            <person name="Stajich J.E."/>
            <person name="James T.Y."/>
        </authorList>
    </citation>
    <scope>NUCLEOTIDE SEQUENCE</scope>
    <source>
        <strain evidence="1">AG</strain>
    </source>
</reference>
<gene>
    <name evidence="1" type="ORF">K450DRAFT_227469</name>
</gene>
<protein>
    <submittedName>
        <fullName evidence="1">Uncharacterized protein</fullName>
    </submittedName>
</protein>